<dbReference type="EMBL" id="UINC01001605">
    <property type="protein sequence ID" value="SUZ84780.1"/>
    <property type="molecule type" value="Genomic_DNA"/>
</dbReference>
<sequence length="325" mass="33370">MSTNKLTDEPLSQTLFGATFQNPVLLAAGTCGFGEEIEDALDLDALGGIVTKSVTLEPRAGNPAPRVLEAGNAMLNSVGLANPGLERVCAEKLPWMTEHLSGIQVFVSVAGHIPDEYWRIIEGLESVGGFLGYELNLSCPNDTRLGGLPFALDPEALCGVVEGARKLTDRPLLVKLAPNVPDIGPIAEAAEDAGADGLTLVNTMPGLVIDIASRSAALGAGSGGLSGPALRAVGVHAVHRARACTSTTLLGVGGITTAEDAIQYLLAGASLIQIGTATFADPRAAQTVVTGIAQYVEKIRVENLQDLIGAYQGTDLPVSVSGGPS</sequence>
<dbReference type="NCBIfam" id="TIGR01037">
    <property type="entry name" value="pyrD_sub1_fam"/>
    <property type="match status" value="1"/>
</dbReference>
<comment type="pathway">
    <text evidence="3">Pyrimidine metabolism; UMP biosynthesis via de novo pathway.</text>
</comment>
<dbReference type="Pfam" id="PF01180">
    <property type="entry name" value="DHO_dh"/>
    <property type="match status" value="1"/>
</dbReference>
<comment type="similarity">
    <text evidence="4">Belongs to the dihydroorotate dehydrogenase family. Type 1 subfamily.</text>
</comment>
<evidence type="ECO:0000256" key="8">
    <source>
        <dbReference type="ARBA" id="ARBA00022975"/>
    </source>
</evidence>
<evidence type="ECO:0000256" key="5">
    <source>
        <dbReference type="ARBA" id="ARBA00022490"/>
    </source>
</evidence>
<gene>
    <name evidence="11" type="ORF">METZ01_LOCUS37634</name>
</gene>
<dbReference type="HAMAP" id="MF_00224">
    <property type="entry name" value="DHO_dh_type1"/>
    <property type="match status" value="1"/>
</dbReference>
<keyword evidence="9" id="KW-0560">Oxidoreductase</keyword>
<dbReference type="UniPathway" id="UPA00070"/>
<evidence type="ECO:0000256" key="7">
    <source>
        <dbReference type="ARBA" id="ARBA00022643"/>
    </source>
</evidence>
<dbReference type="GO" id="GO:0005737">
    <property type="term" value="C:cytoplasm"/>
    <property type="evidence" value="ECO:0007669"/>
    <property type="project" value="UniProtKB-SubCell"/>
</dbReference>
<dbReference type="GO" id="GO:0006207">
    <property type="term" value="P:'de novo' pyrimidine nucleobase biosynthetic process"/>
    <property type="evidence" value="ECO:0007669"/>
    <property type="project" value="InterPro"/>
</dbReference>
<comment type="subcellular location">
    <subcellularLocation>
        <location evidence="2">Cytoplasm</location>
    </subcellularLocation>
</comment>
<evidence type="ECO:0000313" key="11">
    <source>
        <dbReference type="EMBL" id="SUZ84780.1"/>
    </source>
</evidence>
<evidence type="ECO:0000256" key="4">
    <source>
        <dbReference type="ARBA" id="ARBA00008008"/>
    </source>
</evidence>
<dbReference type="InterPro" id="IPR049622">
    <property type="entry name" value="Dihydroorotate_DH_I"/>
</dbReference>
<dbReference type="GO" id="GO:0044205">
    <property type="term" value="P:'de novo' UMP biosynthetic process"/>
    <property type="evidence" value="ECO:0007669"/>
    <property type="project" value="UniProtKB-UniPathway"/>
</dbReference>
<accession>A0A381R007</accession>
<reference evidence="11" key="1">
    <citation type="submission" date="2018-05" db="EMBL/GenBank/DDBJ databases">
        <authorList>
            <person name="Lanie J.A."/>
            <person name="Ng W.-L."/>
            <person name="Kazmierczak K.M."/>
            <person name="Andrzejewski T.M."/>
            <person name="Davidsen T.M."/>
            <person name="Wayne K.J."/>
            <person name="Tettelin H."/>
            <person name="Glass J.I."/>
            <person name="Rusch D."/>
            <person name="Podicherti R."/>
            <person name="Tsui H.-C.T."/>
            <person name="Winkler M.E."/>
        </authorList>
    </citation>
    <scope>NUCLEOTIDE SEQUENCE</scope>
</reference>
<dbReference type="PANTHER" id="PTHR48109:SF1">
    <property type="entry name" value="DIHYDROOROTATE DEHYDROGENASE (FUMARATE)"/>
    <property type="match status" value="1"/>
</dbReference>
<dbReference type="NCBIfam" id="NF005574">
    <property type="entry name" value="PRK07259.1"/>
    <property type="match status" value="1"/>
</dbReference>
<dbReference type="InterPro" id="IPR001295">
    <property type="entry name" value="Dihydroorotate_DH_CS"/>
</dbReference>
<evidence type="ECO:0000259" key="10">
    <source>
        <dbReference type="Pfam" id="PF01180"/>
    </source>
</evidence>
<protein>
    <recommendedName>
        <fullName evidence="10">Dihydroorotate dehydrogenase catalytic domain-containing protein</fullName>
    </recommendedName>
</protein>
<evidence type="ECO:0000256" key="6">
    <source>
        <dbReference type="ARBA" id="ARBA00022630"/>
    </source>
</evidence>
<organism evidence="11">
    <name type="scientific">marine metagenome</name>
    <dbReference type="NCBI Taxonomy" id="408172"/>
    <lineage>
        <taxon>unclassified sequences</taxon>
        <taxon>metagenomes</taxon>
        <taxon>ecological metagenomes</taxon>
    </lineage>
</organism>
<dbReference type="InterPro" id="IPR013785">
    <property type="entry name" value="Aldolase_TIM"/>
</dbReference>
<dbReference type="SUPFAM" id="SSF51395">
    <property type="entry name" value="FMN-linked oxidoreductases"/>
    <property type="match status" value="1"/>
</dbReference>
<proteinExistence type="inferred from homology"/>
<keyword evidence="7" id="KW-0288">FMN</keyword>
<evidence type="ECO:0000256" key="3">
    <source>
        <dbReference type="ARBA" id="ARBA00004725"/>
    </source>
</evidence>
<dbReference type="AlphaFoldDB" id="A0A381R007"/>
<name>A0A381R007_9ZZZZ</name>
<dbReference type="InterPro" id="IPR005720">
    <property type="entry name" value="Dihydroorotate_DH_cat"/>
</dbReference>
<dbReference type="PROSITE" id="PS00911">
    <property type="entry name" value="DHODEHASE_1"/>
    <property type="match status" value="1"/>
</dbReference>
<dbReference type="InterPro" id="IPR050074">
    <property type="entry name" value="DHO_dehydrogenase"/>
</dbReference>
<evidence type="ECO:0000256" key="9">
    <source>
        <dbReference type="ARBA" id="ARBA00023002"/>
    </source>
</evidence>
<keyword evidence="5" id="KW-0963">Cytoplasm</keyword>
<keyword evidence="6" id="KW-0285">Flavoprotein</keyword>
<dbReference type="GO" id="GO:0004152">
    <property type="term" value="F:dihydroorotate dehydrogenase activity"/>
    <property type="evidence" value="ECO:0007669"/>
    <property type="project" value="InterPro"/>
</dbReference>
<dbReference type="Gene3D" id="3.20.20.70">
    <property type="entry name" value="Aldolase class I"/>
    <property type="match status" value="1"/>
</dbReference>
<dbReference type="InterPro" id="IPR024920">
    <property type="entry name" value="Dihydroorotate_DH_1"/>
</dbReference>
<dbReference type="PANTHER" id="PTHR48109">
    <property type="entry name" value="DIHYDROOROTATE DEHYDROGENASE (QUINONE), MITOCHONDRIAL-RELATED"/>
    <property type="match status" value="1"/>
</dbReference>
<evidence type="ECO:0000256" key="1">
    <source>
        <dbReference type="ARBA" id="ARBA00001917"/>
    </source>
</evidence>
<comment type="cofactor">
    <cofactor evidence="1">
        <name>FMN</name>
        <dbReference type="ChEBI" id="CHEBI:58210"/>
    </cofactor>
</comment>
<dbReference type="InterPro" id="IPR012135">
    <property type="entry name" value="Dihydroorotate_DH_1_2"/>
</dbReference>
<evidence type="ECO:0000256" key="2">
    <source>
        <dbReference type="ARBA" id="ARBA00004496"/>
    </source>
</evidence>
<keyword evidence="8" id="KW-0665">Pyrimidine biosynthesis</keyword>
<feature type="domain" description="Dihydroorotate dehydrogenase catalytic" evidence="10">
    <location>
        <begin position="11"/>
        <end position="294"/>
    </location>
</feature>
<dbReference type="PIRSF" id="PIRSF000164">
    <property type="entry name" value="DHO_oxidase"/>
    <property type="match status" value="1"/>
</dbReference>
<dbReference type="PROSITE" id="PS00912">
    <property type="entry name" value="DHODEHASE_2"/>
    <property type="match status" value="1"/>
</dbReference>